<feature type="non-terminal residue" evidence="1">
    <location>
        <position position="1"/>
    </location>
</feature>
<reference evidence="1 2" key="1">
    <citation type="submission" date="2019-07" db="EMBL/GenBank/DDBJ databases">
        <authorList>
            <person name="Jastrzebski P J."/>
            <person name="Paukszto L."/>
            <person name="Jastrzebski P J."/>
        </authorList>
    </citation>
    <scope>NUCLEOTIDE SEQUENCE [LARGE SCALE GENOMIC DNA]</scope>
    <source>
        <strain evidence="1 2">WMS-il1</strain>
    </source>
</reference>
<keyword evidence="2" id="KW-1185">Reference proteome</keyword>
<organism evidence="1 2">
    <name type="scientific">Hymenolepis diminuta</name>
    <name type="common">Rat tapeworm</name>
    <dbReference type="NCBI Taxonomy" id="6216"/>
    <lineage>
        <taxon>Eukaryota</taxon>
        <taxon>Metazoa</taxon>
        <taxon>Spiralia</taxon>
        <taxon>Lophotrochozoa</taxon>
        <taxon>Platyhelminthes</taxon>
        <taxon>Cestoda</taxon>
        <taxon>Eucestoda</taxon>
        <taxon>Cyclophyllidea</taxon>
        <taxon>Hymenolepididae</taxon>
        <taxon>Hymenolepis</taxon>
    </lineage>
</organism>
<gene>
    <name evidence="1" type="ORF">WMSIL1_LOCUS2721</name>
</gene>
<proteinExistence type="predicted"/>
<evidence type="ECO:0000313" key="2">
    <source>
        <dbReference type="Proteomes" id="UP000321570"/>
    </source>
</evidence>
<accession>A0A564Y3S8</accession>
<protein>
    <submittedName>
        <fullName evidence="1">Uncharacterized protein</fullName>
    </submittedName>
</protein>
<dbReference type="AlphaFoldDB" id="A0A564Y3S8"/>
<name>A0A564Y3S8_HYMDI</name>
<sequence length="57" mass="6403">IWTSGKVSYGALILVGGFLKPRRSESLFVLLLLDILFICKENSPYHGCLKVGSRLHR</sequence>
<dbReference type="Proteomes" id="UP000321570">
    <property type="component" value="Unassembled WGS sequence"/>
</dbReference>
<dbReference type="EMBL" id="CABIJS010000077">
    <property type="protein sequence ID" value="VUZ41891.1"/>
    <property type="molecule type" value="Genomic_DNA"/>
</dbReference>
<evidence type="ECO:0000313" key="1">
    <source>
        <dbReference type="EMBL" id="VUZ41891.1"/>
    </source>
</evidence>